<dbReference type="AlphaFoldDB" id="A0AA36J263"/>
<feature type="compositionally biased region" description="Polar residues" evidence="1">
    <location>
        <begin position="31"/>
        <end position="44"/>
    </location>
</feature>
<reference evidence="2" key="1">
    <citation type="submission" date="2023-08" db="EMBL/GenBank/DDBJ databases">
        <authorList>
            <person name="Chen Y."/>
            <person name="Shah S."/>
            <person name="Dougan E. K."/>
            <person name="Thang M."/>
            <person name="Chan C."/>
        </authorList>
    </citation>
    <scope>NUCLEOTIDE SEQUENCE</scope>
</reference>
<dbReference type="Proteomes" id="UP001178507">
    <property type="component" value="Unassembled WGS sequence"/>
</dbReference>
<name>A0AA36J263_9DINO</name>
<organism evidence="2 3">
    <name type="scientific">Effrenium voratum</name>
    <dbReference type="NCBI Taxonomy" id="2562239"/>
    <lineage>
        <taxon>Eukaryota</taxon>
        <taxon>Sar</taxon>
        <taxon>Alveolata</taxon>
        <taxon>Dinophyceae</taxon>
        <taxon>Suessiales</taxon>
        <taxon>Symbiodiniaceae</taxon>
        <taxon>Effrenium</taxon>
    </lineage>
</organism>
<accession>A0AA36J263</accession>
<proteinExistence type="predicted"/>
<sequence>MALWLPVSAPSVEAPALHVQSRSALRARPSRGSSTPRSHRSPVQSAAVGFGLAAFARHARAFRAARAQGSGASRSAVSLRAARIDTFLVPGKMDAGKLAMAVAPLAAHIDLSCLCFFGLNVDPALIASVAGGALGIHGMCPVYIADCYGIIGWDKKEGKNVEMMEKGRGSEYGKPGGQGGEGVVVVAFRGKEHGGGGLHMVVKAHGKAELEAVEEGVSYGGFAKACYKLEHSGDLVEVDEFVVSSSVPSAVVSFDGDDAKEVAAGTAKKLPGAATAAGYFPCFCRGYNKYEKDGVEPEAFAGSLEGVPLFGMFAHGELGPLKATGAVAVAAGEAPQTEHEQHSMTSILALYA</sequence>
<keyword evidence="3" id="KW-1185">Reference proteome</keyword>
<evidence type="ECO:0000256" key="1">
    <source>
        <dbReference type="SAM" id="MobiDB-lite"/>
    </source>
</evidence>
<gene>
    <name evidence="2" type="ORF">EVOR1521_LOCUS21195</name>
</gene>
<feature type="region of interest" description="Disordered" evidence="1">
    <location>
        <begin position="20"/>
        <end position="44"/>
    </location>
</feature>
<evidence type="ECO:0000313" key="2">
    <source>
        <dbReference type="EMBL" id="CAJ1397111.1"/>
    </source>
</evidence>
<protein>
    <submittedName>
        <fullName evidence="2">Uncharacterized protein</fullName>
    </submittedName>
</protein>
<dbReference type="EMBL" id="CAUJNA010003254">
    <property type="protein sequence ID" value="CAJ1397111.1"/>
    <property type="molecule type" value="Genomic_DNA"/>
</dbReference>
<comment type="caution">
    <text evidence="2">The sequence shown here is derived from an EMBL/GenBank/DDBJ whole genome shotgun (WGS) entry which is preliminary data.</text>
</comment>
<evidence type="ECO:0000313" key="3">
    <source>
        <dbReference type="Proteomes" id="UP001178507"/>
    </source>
</evidence>